<comment type="caution">
    <text evidence="2">The sequence shown here is derived from an EMBL/GenBank/DDBJ whole genome shotgun (WGS) entry which is preliminary data.</text>
</comment>
<gene>
    <name evidence="2" type="ORF">PSHT_07920</name>
</gene>
<keyword evidence="1" id="KW-0472">Membrane</keyword>
<dbReference type="Proteomes" id="UP000238274">
    <property type="component" value="Unassembled WGS sequence"/>
</dbReference>
<evidence type="ECO:0000313" key="2">
    <source>
        <dbReference type="EMBL" id="POW12972.1"/>
    </source>
</evidence>
<reference evidence="2 3" key="1">
    <citation type="submission" date="2017-12" db="EMBL/GenBank/DDBJ databases">
        <title>Gene loss provides genomic basis for host adaptation in cereal stripe rust fungi.</title>
        <authorList>
            <person name="Xia C."/>
        </authorList>
    </citation>
    <scope>NUCLEOTIDE SEQUENCE [LARGE SCALE GENOMIC DNA]</scope>
    <source>
        <strain evidence="2 3">93TX-2</strain>
    </source>
</reference>
<reference evidence="3" key="3">
    <citation type="journal article" date="2018" name="Mol. Plant Microbe Interact.">
        <title>Genome sequence resources for the wheat stripe rust pathogen (Puccinia striiformis f. sp. tritici) and the barley stripe rust pathogen (Puccinia striiformis f. sp. hordei).</title>
        <authorList>
            <person name="Xia C."/>
            <person name="Wang M."/>
            <person name="Yin C."/>
            <person name="Cornejo O.E."/>
            <person name="Hulbert S.H."/>
            <person name="Chen X."/>
        </authorList>
    </citation>
    <scope>NUCLEOTIDE SEQUENCE [LARGE SCALE GENOMIC DNA]</scope>
    <source>
        <strain evidence="3">93TX-2</strain>
    </source>
</reference>
<proteinExistence type="predicted"/>
<name>A0A2S4VTX1_9BASI</name>
<evidence type="ECO:0000256" key="1">
    <source>
        <dbReference type="SAM" id="Phobius"/>
    </source>
</evidence>
<dbReference type="AlphaFoldDB" id="A0A2S4VTX1"/>
<organism evidence="2 3">
    <name type="scientific">Puccinia striiformis</name>
    <dbReference type="NCBI Taxonomy" id="27350"/>
    <lineage>
        <taxon>Eukaryota</taxon>
        <taxon>Fungi</taxon>
        <taxon>Dikarya</taxon>
        <taxon>Basidiomycota</taxon>
        <taxon>Pucciniomycotina</taxon>
        <taxon>Pucciniomycetes</taxon>
        <taxon>Pucciniales</taxon>
        <taxon>Pucciniaceae</taxon>
        <taxon>Puccinia</taxon>
    </lineage>
</organism>
<keyword evidence="3" id="KW-1185">Reference proteome</keyword>
<dbReference type="EMBL" id="PKSM01000100">
    <property type="protein sequence ID" value="POW12972.1"/>
    <property type="molecule type" value="Genomic_DNA"/>
</dbReference>
<dbReference type="VEuPathDB" id="FungiDB:PSHT_07920"/>
<evidence type="ECO:0000313" key="3">
    <source>
        <dbReference type="Proteomes" id="UP000238274"/>
    </source>
</evidence>
<sequence>MYQQILMGSSRICFLPILDWFTSLTLTIMWHSLMPPIKQIDRTSPFFTSLGRLPPTDPSQSHSVS</sequence>
<protein>
    <submittedName>
        <fullName evidence="2">Uncharacterized protein</fullName>
    </submittedName>
</protein>
<accession>A0A2S4VTX1</accession>
<reference evidence="3" key="2">
    <citation type="journal article" date="2018" name="BMC Genomics">
        <title>Genomic insights into host adaptation between the wheat stripe rust pathogen (Puccinia striiformis f. sp. tritici) and the barley stripe rust pathogen (Puccinia striiformis f. sp. hordei).</title>
        <authorList>
            <person name="Xia C."/>
            <person name="Wang M."/>
            <person name="Yin C."/>
            <person name="Cornejo O.E."/>
            <person name="Hulbert S.H."/>
            <person name="Chen X."/>
        </authorList>
    </citation>
    <scope>NUCLEOTIDE SEQUENCE [LARGE SCALE GENOMIC DNA]</scope>
    <source>
        <strain evidence="3">93TX-2</strain>
    </source>
</reference>
<keyword evidence="1" id="KW-1133">Transmembrane helix</keyword>
<keyword evidence="1" id="KW-0812">Transmembrane</keyword>
<feature type="transmembrane region" description="Helical" evidence="1">
    <location>
        <begin position="12"/>
        <end position="33"/>
    </location>
</feature>